<dbReference type="Proteomes" id="UP000540656">
    <property type="component" value="Unassembled WGS sequence"/>
</dbReference>
<proteinExistence type="predicted"/>
<keyword evidence="3" id="KW-1185">Reference proteome</keyword>
<keyword evidence="1" id="KW-1133">Transmembrane helix</keyword>
<evidence type="ECO:0000313" key="3">
    <source>
        <dbReference type="Proteomes" id="UP000540656"/>
    </source>
</evidence>
<keyword evidence="1" id="KW-0812">Transmembrane</keyword>
<evidence type="ECO:0000256" key="1">
    <source>
        <dbReference type="SAM" id="Phobius"/>
    </source>
</evidence>
<name>A0A7Y9S0Z2_9ACTN</name>
<organism evidence="2 3">
    <name type="scientific">Nocardioides daedukensis</name>
    <dbReference type="NCBI Taxonomy" id="634462"/>
    <lineage>
        <taxon>Bacteria</taxon>
        <taxon>Bacillati</taxon>
        <taxon>Actinomycetota</taxon>
        <taxon>Actinomycetes</taxon>
        <taxon>Propionibacteriales</taxon>
        <taxon>Nocardioidaceae</taxon>
        <taxon>Nocardioides</taxon>
    </lineage>
</organism>
<sequence>MSQPLPTHSSPGRPKSIKGRVIAGIICIVLAVLGVVASLVFLIAGLFSVDGDVPVDGQPHTVSLDSEAERMVFVQDGATIRCSVLDEDGTPVELDEVRGEFTKSVNGEDRVGVWSFTPPGDSVEVTCTGDDQLDVEVGPSAISGSRMAIMGIGFGLSSLLGVIGLILLITALVRWSRRSRS</sequence>
<evidence type="ECO:0000313" key="2">
    <source>
        <dbReference type="EMBL" id="NYG58158.1"/>
    </source>
</evidence>
<feature type="transmembrane region" description="Helical" evidence="1">
    <location>
        <begin position="21"/>
        <end position="47"/>
    </location>
</feature>
<keyword evidence="1" id="KW-0472">Membrane</keyword>
<dbReference type="EMBL" id="JACCAA010000001">
    <property type="protein sequence ID" value="NYG58158.1"/>
    <property type="molecule type" value="Genomic_DNA"/>
</dbReference>
<comment type="caution">
    <text evidence="2">The sequence shown here is derived from an EMBL/GenBank/DDBJ whole genome shotgun (WGS) entry which is preliminary data.</text>
</comment>
<dbReference type="AlphaFoldDB" id="A0A7Y9S0Z2"/>
<feature type="transmembrane region" description="Helical" evidence="1">
    <location>
        <begin position="148"/>
        <end position="173"/>
    </location>
</feature>
<reference evidence="2 3" key="1">
    <citation type="submission" date="2020-07" db="EMBL/GenBank/DDBJ databases">
        <title>Sequencing the genomes of 1000 actinobacteria strains.</title>
        <authorList>
            <person name="Klenk H.-P."/>
        </authorList>
    </citation>
    <scope>NUCLEOTIDE SEQUENCE [LARGE SCALE GENOMIC DNA]</scope>
    <source>
        <strain evidence="2 3">DSM 23819</strain>
    </source>
</reference>
<protein>
    <submittedName>
        <fullName evidence="2">Uncharacterized protein</fullName>
    </submittedName>
</protein>
<dbReference type="RefSeq" id="WP_179501345.1">
    <property type="nucleotide sequence ID" value="NZ_JACCAA010000001.1"/>
</dbReference>
<gene>
    <name evidence="2" type="ORF">BJ980_001081</name>
</gene>
<accession>A0A7Y9S0Z2</accession>